<dbReference type="PANTHER" id="PTHR13904">
    <property type="entry name" value="PRE-MRNA SPLICING FACTOR PRP31"/>
    <property type="match status" value="1"/>
</dbReference>
<name>A0A212DC52_CEREH</name>
<dbReference type="GO" id="GO:0071011">
    <property type="term" value="C:precatalytic spliceosome"/>
    <property type="evidence" value="ECO:0007669"/>
    <property type="project" value="TreeGrafter"/>
</dbReference>
<proteinExistence type="predicted"/>
<feature type="compositionally biased region" description="Acidic residues" evidence="1">
    <location>
        <begin position="28"/>
        <end position="57"/>
    </location>
</feature>
<accession>A0A212DC52</accession>
<dbReference type="Gene3D" id="1.10.287.4070">
    <property type="match status" value="1"/>
</dbReference>
<organism evidence="3 4">
    <name type="scientific">Cervus elaphus hippelaphus</name>
    <name type="common">European red deer</name>
    <dbReference type="NCBI Taxonomy" id="46360"/>
    <lineage>
        <taxon>Eukaryota</taxon>
        <taxon>Metazoa</taxon>
        <taxon>Chordata</taxon>
        <taxon>Craniata</taxon>
        <taxon>Vertebrata</taxon>
        <taxon>Euteleostomi</taxon>
        <taxon>Mammalia</taxon>
        <taxon>Eutheria</taxon>
        <taxon>Laurasiatheria</taxon>
        <taxon>Artiodactyla</taxon>
        <taxon>Ruminantia</taxon>
        <taxon>Pecora</taxon>
        <taxon>Cervidae</taxon>
        <taxon>Cervinae</taxon>
        <taxon>Cervus</taxon>
    </lineage>
</organism>
<dbReference type="SUPFAM" id="SSF89124">
    <property type="entry name" value="Nop domain"/>
    <property type="match status" value="1"/>
</dbReference>
<dbReference type="InterPro" id="IPR036070">
    <property type="entry name" value="Nop_dom_sf"/>
</dbReference>
<dbReference type="GO" id="GO:0000244">
    <property type="term" value="P:spliceosomal tri-snRNP complex assembly"/>
    <property type="evidence" value="ECO:0007669"/>
    <property type="project" value="InterPro"/>
</dbReference>
<dbReference type="Proteomes" id="UP000242450">
    <property type="component" value="Chromosome 4"/>
</dbReference>
<dbReference type="InterPro" id="IPR002687">
    <property type="entry name" value="Nop_dom"/>
</dbReference>
<evidence type="ECO:0000313" key="3">
    <source>
        <dbReference type="EMBL" id="OWK15772.1"/>
    </source>
</evidence>
<sequence>MEMREGLEVGFPGLRLRMSLADELLADLEEAAEEEEGGSYGEEEEEPAIEDVQEETQLDLSGDSVKSIAKLWDSKMFAEIMMKIEEYISKQAKASEVMGPVEAAPEYRVIVDANNLTRFPELESLVPNALDYIRTVKELGNSLDKCKNNENLQQILTNATIMVVSVTASTTQGCVPGSPPDG</sequence>
<dbReference type="OrthoDB" id="4771285at2759"/>
<dbReference type="GO" id="GO:0005687">
    <property type="term" value="C:U4 snRNP"/>
    <property type="evidence" value="ECO:0007669"/>
    <property type="project" value="TreeGrafter"/>
</dbReference>
<dbReference type="Pfam" id="PF01798">
    <property type="entry name" value="Nop"/>
    <property type="match status" value="1"/>
</dbReference>
<reference evidence="3 4" key="1">
    <citation type="journal article" date="2018" name="Mol. Genet. Genomics">
        <title>The red deer Cervus elaphus genome CerEla1.0: sequencing, annotating, genes, and chromosomes.</title>
        <authorList>
            <person name="Bana N.A."/>
            <person name="Nyiri A."/>
            <person name="Nagy J."/>
            <person name="Frank K."/>
            <person name="Nagy T."/>
            <person name="Steger V."/>
            <person name="Schiller M."/>
            <person name="Lakatos P."/>
            <person name="Sugar L."/>
            <person name="Horn P."/>
            <person name="Barta E."/>
            <person name="Orosz L."/>
        </authorList>
    </citation>
    <scope>NUCLEOTIDE SEQUENCE [LARGE SCALE GENOMIC DNA]</scope>
    <source>
        <strain evidence="3">Hungarian</strain>
    </source>
</reference>
<dbReference type="AlphaFoldDB" id="A0A212DC52"/>
<evidence type="ECO:0000259" key="2">
    <source>
        <dbReference type="Pfam" id="PF01798"/>
    </source>
</evidence>
<dbReference type="EMBL" id="MKHE01000004">
    <property type="protein sequence ID" value="OWK15772.1"/>
    <property type="molecule type" value="Genomic_DNA"/>
</dbReference>
<gene>
    <name evidence="3" type="ORF">Celaphus_00004899</name>
</gene>
<evidence type="ECO:0000313" key="4">
    <source>
        <dbReference type="Proteomes" id="UP000242450"/>
    </source>
</evidence>
<dbReference type="PANTHER" id="PTHR13904:SF0">
    <property type="entry name" value="U4_U6 SMALL NUCLEAR RIBONUCLEOPROTEIN PRP31"/>
    <property type="match status" value="1"/>
</dbReference>
<comment type="caution">
    <text evidence="3">The sequence shown here is derived from an EMBL/GenBank/DDBJ whole genome shotgun (WGS) entry which is preliminary data.</text>
</comment>
<feature type="domain" description="Nop" evidence="2">
    <location>
        <begin position="117"/>
        <end position="171"/>
    </location>
</feature>
<evidence type="ECO:0000256" key="1">
    <source>
        <dbReference type="SAM" id="MobiDB-lite"/>
    </source>
</evidence>
<keyword evidence="4" id="KW-1185">Reference proteome</keyword>
<protein>
    <submittedName>
        <fullName evidence="3">PRPF31</fullName>
    </submittedName>
</protein>
<dbReference type="InterPro" id="IPR027105">
    <property type="entry name" value="Prp31"/>
</dbReference>
<feature type="region of interest" description="Disordered" evidence="1">
    <location>
        <begin position="28"/>
        <end position="60"/>
    </location>
</feature>
<dbReference type="GO" id="GO:0046540">
    <property type="term" value="C:U4/U6 x U5 tri-snRNP complex"/>
    <property type="evidence" value="ECO:0007669"/>
    <property type="project" value="InterPro"/>
</dbReference>